<organism evidence="3 4">
    <name type="scientific">Myriangium duriaei CBS 260.36</name>
    <dbReference type="NCBI Taxonomy" id="1168546"/>
    <lineage>
        <taxon>Eukaryota</taxon>
        <taxon>Fungi</taxon>
        <taxon>Dikarya</taxon>
        <taxon>Ascomycota</taxon>
        <taxon>Pezizomycotina</taxon>
        <taxon>Dothideomycetes</taxon>
        <taxon>Dothideomycetidae</taxon>
        <taxon>Myriangiales</taxon>
        <taxon>Myriangiaceae</taxon>
        <taxon>Myriangium</taxon>
    </lineage>
</organism>
<dbReference type="EMBL" id="ML996091">
    <property type="protein sequence ID" value="KAF2149460.1"/>
    <property type="molecule type" value="Genomic_DNA"/>
</dbReference>
<dbReference type="InterPro" id="IPR052761">
    <property type="entry name" value="Fungal_Detox/Toxin_TFs"/>
</dbReference>
<sequence length="543" mass="61237">MQYTGEAHGTIAAVVNLVRGFSSHSSHYVVPQSTRKRQGPEELRYLEAMGVFSVPSQETCDALIQAYFVYVHPLLPILDASELLVQYESAGYRGINLLLLWSMFVNAAGFLDQDTLERAGYKSHRAFKETAYDRAKLLYDTAWNENQTTLLQAVLLMSHHHADEQDRFEAWHWTGVAISLCQAAGLHRLPANAPEGRGPWNESRHRLLRRICWSCFCRDKWIALFRGRPARMRLEDCKLGRPVPEDVMHDLQRLPPSLKVTHLPLDPGKVGHAWCKSVEIGVLLGRVLDLSISSETSNTQSICDVMEADLIKCDWPLEDNNSGMNDFERLCTSQSRLLFHSTCVAFWRIRALPSSTSTTVIAESSQTHIVEKARTAASKFNIVLEEVVNRDLFKYLMPPTVGALIPPMHFHLFDCLATKASVRVLGSHRLQLCMQVLSELKTIYWAASFTLKLFECAREKLARRSGTSRSGRGSNIHEPLQSDDPSIITSSLSNGHQDLLDPQFLLADYNFEGFFSPTTMYHDSMFLYSMPNGGGIGLDDQIF</sequence>
<reference evidence="3" key="1">
    <citation type="journal article" date="2020" name="Stud. Mycol.">
        <title>101 Dothideomycetes genomes: a test case for predicting lifestyles and emergence of pathogens.</title>
        <authorList>
            <person name="Haridas S."/>
            <person name="Albert R."/>
            <person name="Binder M."/>
            <person name="Bloem J."/>
            <person name="Labutti K."/>
            <person name="Salamov A."/>
            <person name="Andreopoulos B."/>
            <person name="Baker S."/>
            <person name="Barry K."/>
            <person name="Bills G."/>
            <person name="Bluhm B."/>
            <person name="Cannon C."/>
            <person name="Castanera R."/>
            <person name="Culley D."/>
            <person name="Daum C."/>
            <person name="Ezra D."/>
            <person name="Gonzalez J."/>
            <person name="Henrissat B."/>
            <person name="Kuo A."/>
            <person name="Liang C."/>
            <person name="Lipzen A."/>
            <person name="Lutzoni F."/>
            <person name="Magnuson J."/>
            <person name="Mondo S."/>
            <person name="Nolan M."/>
            <person name="Ohm R."/>
            <person name="Pangilinan J."/>
            <person name="Park H.-J."/>
            <person name="Ramirez L."/>
            <person name="Alfaro M."/>
            <person name="Sun H."/>
            <person name="Tritt A."/>
            <person name="Yoshinaga Y."/>
            <person name="Zwiers L.-H."/>
            <person name="Turgeon B."/>
            <person name="Goodwin S."/>
            <person name="Spatafora J."/>
            <person name="Crous P."/>
            <person name="Grigoriev I."/>
        </authorList>
    </citation>
    <scope>NUCLEOTIDE SEQUENCE</scope>
    <source>
        <strain evidence="3">CBS 260.36</strain>
    </source>
</reference>
<dbReference type="InterPro" id="IPR007219">
    <property type="entry name" value="XnlR_reg_dom"/>
</dbReference>
<feature type="domain" description="Xylanolytic transcriptional activator regulatory" evidence="2">
    <location>
        <begin position="170"/>
        <end position="248"/>
    </location>
</feature>
<evidence type="ECO:0000313" key="4">
    <source>
        <dbReference type="Proteomes" id="UP000799439"/>
    </source>
</evidence>
<evidence type="ECO:0000256" key="1">
    <source>
        <dbReference type="ARBA" id="ARBA00023242"/>
    </source>
</evidence>
<dbReference type="GO" id="GO:0003677">
    <property type="term" value="F:DNA binding"/>
    <property type="evidence" value="ECO:0007669"/>
    <property type="project" value="InterPro"/>
</dbReference>
<keyword evidence="4" id="KW-1185">Reference proteome</keyword>
<dbReference type="AlphaFoldDB" id="A0A9P4MD34"/>
<dbReference type="Proteomes" id="UP000799439">
    <property type="component" value="Unassembled WGS sequence"/>
</dbReference>
<keyword evidence="1" id="KW-0539">Nucleus</keyword>
<evidence type="ECO:0000259" key="2">
    <source>
        <dbReference type="SMART" id="SM00906"/>
    </source>
</evidence>
<dbReference type="GO" id="GO:0006351">
    <property type="term" value="P:DNA-templated transcription"/>
    <property type="evidence" value="ECO:0007669"/>
    <property type="project" value="InterPro"/>
</dbReference>
<dbReference type="SMART" id="SM00906">
    <property type="entry name" value="Fungal_trans"/>
    <property type="match status" value="1"/>
</dbReference>
<accession>A0A9P4MD34</accession>
<dbReference type="Pfam" id="PF04082">
    <property type="entry name" value="Fungal_trans"/>
    <property type="match status" value="1"/>
</dbReference>
<evidence type="ECO:0000313" key="3">
    <source>
        <dbReference type="EMBL" id="KAF2149460.1"/>
    </source>
</evidence>
<comment type="caution">
    <text evidence="3">The sequence shown here is derived from an EMBL/GenBank/DDBJ whole genome shotgun (WGS) entry which is preliminary data.</text>
</comment>
<proteinExistence type="predicted"/>
<protein>
    <recommendedName>
        <fullName evidence="2">Xylanolytic transcriptional activator regulatory domain-containing protein</fullName>
    </recommendedName>
</protein>
<dbReference type="CDD" id="cd12148">
    <property type="entry name" value="fungal_TF_MHR"/>
    <property type="match status" value="1"/>
</dbReference>
<dbReference type="PANTHER" id="PTHR47425:SF3">
    <property type="entry name" value="ZN(II)2CYS6 TRANSCRIPTION FACTOR (EUROFUNG)"/>
    <property type="match status" value="1"/>
</dbReference>
<name>A0A9P4MD34_9PEZI</name>
<dbReference type="OrthoDB" id="4161332at2759"/>
<dbReference type="GO" id="GO:0008270">
    <property type="term" value="F:zinc ion binding"/>
    <property type="evidence" value="ECO:0007669"/>
    <property type="project" value="InterPro"/>
</dbReference>
<gene>
    <name evidence="3" type="ORF">K461DRAFT_46877</name>
</gene>
<dbReference type="PANTHER" id="PTHR47425">
    <property type="entry name" value="FARB-RELATED"/>
    <property type="match status" value="1"/>
</dbReference>